<feature type="disulfide bond" evidence="28">
    <location>
        <begin position="1366"/>
        <end position="1384"/>
    </location>
</feature>
<keyword evidence="11" id="KW-1003">Cell membrane</keyword>
<dbReference type="PROSITE" id="PS50068">
    <property type="entry name" value="LDLRA_2"/>
    <property type="match status" value="9"/>
</dbReference>
<feature type="repeat" description="LDL-receptor class B" evidence="29">
    <location>
        <begin position="802"/>
        <end position="846"/>
    </location>
</feature>
<dbReference type="PANTHER" id="PTHR12106">
    <property type="entry name" value="SORTILIN RELATED"/>
    <property type="match status" value="1"/>
</dbReference>
<dbReference type="InterPro" id="IPR006581">
    <property type="entry name" value="VPS10"/>
</dbReference>
<evidence type="ECO:0000256" key="7">
    <source>
        <dbReference type="ARBA" id="ARBA00004545"/>
    </source>
</evidence>
<dbReference type="KEGG" id="ccin:107267188"/>
<dbReference type="Pfam" id="PF15902">
    <property type="entry name" value="Sortilin-Vps10"/>
    <property type="match status" value="1"/>
</dbReference>
<evidence type="ECO:0000256" key="8">
    <source>
        <dbReference type="ARBA" id="ARBA00007041"/>
    </source>
</evidence>
<feature type="transmembrane region" description="Helical" evidence="30">
    <location>
        <begin position="2081"/>
        <end position="2101"/>
    </location>
</feature>
<gene>
    <name evidence="33" type="primary">LOC107267188</name>
</gene>
<dbReference type="SMART" id="SM00192">
    <property type="entry name" value="LDLa"/>
    <property type="match status" value="9"/>
</dbReference>
<dbReference type="Pfam" id="PF25814">
    <property type="entry name" value="fn3_SORL1"/>
    <property type="match status" value="1"/>
</dbReference>
<evidence type="ECO:0000256" key="25">
    <source>
        <dbReference type="ARBA" id="ARBA00023329"/>
    </source>
</evidence>
<dbReference type="InterPro" id="IPR015943">
    <property type="entry name" value="WD40/YVTN_repeat-like_dom_sf"/>
</dbReference>
<feature type="disulfide bond" evidence="28">
    <location>
        <begin position="1470"/>
        <end position="1485"/>
    </location>
</feature>
<feature type="disulfide bond" evidence="28">
    <location>
        <begin position="1089"/>
        <end position="1101"/>
    </location>
</feature>
<dbReference type="InterPro" id="IPR036055">
    <property type="entry name" value="LDL_receptor-like_sf"/>
</dbReference>
<feature type="disulfide bond" evidence="28">
    <location>
        <begin position="1174"/>
        <end position="1192"/>
    </location>
</feature>
<feature type="domain" description="Fibronectin type-III" evidence="31">
    <location>
        <begin position="1778"/>
        <end position="1870"/>
    </location>
</feature>
<keyword evidence="16" id="KW-0677">Repeat</keyword>
<keyword evidence="15" id="KW-0732">Signal</keyword>
<evidence type="ECO:0000256" key="9">
    <source>
        <dbReference type="ARBA" id="ARBA00013467"/>
    </source>
</evidence>
<keyword evidence="13" id="KW-0254">Endocytosis</keyword>
<dbReference type="FunFam" id="4.10.400.10:FF:000002">
    <property type="entry name" value="Low-density lipoprotein receptor-related protein 1"/>
    <property type="match status" value="1"/>
</dbReference>
<keyword evidence="20" id="KW-0333">Golgi apparatus</keyword>
<evidence type="ECO:0000256" key="2">
    <source>
        <dbReference type="ARBA" id="ARBA00004158"/>
    </source>
</evidence>
<dbReference type="SUPFAM" id="SSF49265">
    <property type="entry name" value="Fibronectin type III"/>
    <property type="match status" value="3"/>
</dbReference>
<evidence type="ECO:0000256" key="26">
    <source>
        <dbReference type="ARBA" id="ARBA00029896"/>
    </source>
</evidence>
<evidence type="ECO:0000256" key="28">
    <source>
        <dbReference type="PROSITE-ProRule" id="PRU00124"/>
    </source>
</evidence>
<dbReference type="Gene3D" id="2.60.40.10">
    <property type="entry name" value="Immunoglobulins"/>
    <property type="match status" value="4"/>
</dbReference>
<evidence type="ECO:0000256" key="12">
    <source>
        <dbReference type="ARBA" id="ARBA00022536"/>
    </source>
</evidence>
<feature type="disulfide bond" evidence="28">
    <location>
        <begin position="1421"/>
        <end position="1436"/>
    </location>
</feature>
<dbReference type="PROSITE" id="PS51120">
    <property type="entry name" value="LDLRB"/>
    <property type="match status" value="3"/>
</dbReference>
<dbReference type="Proteomes" id="UP000694920">
    <property type="component" value="Unplaced"/>
</dbReference>
<dbReference type="InterPro" id="IPR013783">
    <property type="entry name" value="Ig-like_fold"/>
</dbReference>
<evidence type="ECO:0000256" key="24">
    <source>
        <dbReference type="ARBA" id="ARBA00023180"/>
    </source>
</evidence>
<feature type="transmembrane region" description="Helical" evidence="30">
    <location>
        <begin position="7"/>
        <end position="26"/>
    </location>
</feature>
<evidence type="ECO:0000256" key="30">
    <source>
        <dbReference type="SAM" id="Phobius"/>
    </source>
</evidence>
<evidence type="ECO:0000256" key="15">
    <source>
        <dbReference type="ARBA" id="ARBA00022729"/>
    </source>
</evidence>
<evidence type="ECO:0000256" key="3">
    <source>
        <dbReference type="ARBA" id="ARBA00004212"/>
    </source>
</evidence>
<evidence type="ECO:0000256" key="18">
    <source>
        <dbReference type="ARBA" id="ARBA00022824"/>
    </source>
</evidence>
<dbReference type="SMART" id="SM00135">
    <property type="entry name" value="LY"/>
    <property type="match status" value="5"/>
</dbReference>
<dbReference type="PANTHER" id="PTHR12106:SF27">
    <property type="entry name" value="SORTILIN-RELATED RECEPTOR"/>
    <property type="match status" value="1"/>
</dbReference>
<evidence type="ECO:0000256" key="11">
    <source>
        <dbReference type="ARBA" id="ARBA00022475"/>
    </source>
</evidence>
<dbReference type="Pfam" id="PF00057">
    <property type="entry name" value="Ldl_recept_a"/>
    <property type="match status" value="9"/>
</dbReference>
<keyword evidence="25" id="KW-0968">Cytoplasmic vesicle</keyword>
<feature type="disulfide bond" evidence="28">
    <location>
        <begin position="1378"/>
        <end position="1393"/>
    </location>
</feature>
<feature type="disulfide bond" evidence="28">
    <location>
        <begin position="1108"/>
        <end position="1123"/>
    </location>
</feature>
<dbReference type="PROSITE" id="PS50853">
    <property type="entry name" value="FN3"/>
    <property type="match status" value="5"/>
</dbReference>
<feature type="disulfide bond" evidence="28">
    <location>
        <begin position="1306"/>
        <end position="1318"/>
    </location>
</feature>
<keyword evidence="17" id="KW-0967">Endosome</keyword>
<keyword evidence="23 33" id="KW-0675">Receptor</keyword>
<dbReference type="GO" id="GO:0032585">
    <property type="term" value="C:multivesicular body membrane"/>
    <property type="evidence" value="ECO:0007669"/>
    <property type="project" value="UniProtKB-SubCell"/>
</dbReference>
<dbReference type="Pfam" id="PF00058">
    <property type="entry name" value="Ldl_recept_b"/>
    <property type="match status" value="2"/>
</dbReference>
<dbReference type="GO" id="GO:0055038">
    <property type="term" value="C:recycling endosome membrane"/>
    <property type="evidence" value="ECO:0007669"/>
    <property type="project" value="UniProtKB-SubCell"/>
</dbReference>
<dbReference type="Gene3D" id="3.30.60.270">
    <property type="match status" value="1"/>
</dbReference>
<feature type="disulfide bond" evidence="28">
    <location>
        <begin position="1325"/>
        <end position="1340"/>
    </location>
</feature>
<feature type="disulfide bond" evidence="28">
    <location>
        <begin position="1147"/>
        <end position="1162"/>
    </location>
</feature>
<comment type="similarity">
    <text evidence="8">Belongs to the VPS10-related sortilin family. SORL1 subfamily.</text>
</comment>
<keyword evidence="18" id="KW-0256">Endoplasmic reticulum</keyword>
<evidence type="ECO:0000256" key="4">
    <source>
        <dbReference type="ARBA" id="ARBA00004251"/>
    </source>
</evidence>
<comment type="subcellular location">
    <subcellularLocation>
        <location evidence="4">Cell membrane</location>
        <topology evidence="4">Single-pass type I membrane protein</topology>
    </subcellularLocation>
    <subcellularLocation>
        <location evidence="3">Cytoplasmic vesicle</location>
        <location evidence="3">Secretory vesicle membrane</location>
        <topology evidence="3">Single-pass type I membrane protein</topology>
    </subcellularLocation>
    <subcellularLocation>
        <location evidence="2">Early endosome membrane</location>
        <topology evidence="2">Single-pass type I membrane protein</topology>
    </subcellularLocation>
    <subcellularLocation>
        <location evidence="1">Endoplasmic reticulum membrane</location>
        <topology evidence="1">Single-pass type I membrane protein</topology>
    </subcellularLocation>
    <subcellularLocation>
        <location evidence="7">Endosome</location>
        <location evidence="7">Multivesicular body membrane</location>
        <topology evidence="7">Single-pass type I membrane protein</topology>
    </subcellularLocation>
    <subcellularLocation>
        <location evidence="5">Golgi apparatus</location>
        <location evidence="5">trans-Golgi network membrane</location>
        <topology evidence="5">Single-pass type I membrane protein</topology>
    </subcellularLocation>
    <subcellularLocation>
        <location evidence="6">Recycling endosome membrane</location>
        <topology evidence="6">Single-pass type I membrane protein</topology>
    </subcellularLocation>
</comment>
<comment type="caution">
    <text evidence="28">Lacks conserved residue(s) required for the propagation of feature annotation.</text>
</comment>
<dbReference type="GO" id="GO:0006897">
    <property type="term" value="P:endocytosis"/>
    <property type="evidence" value="ECO:0007669"/>
    <property type="project" value="UniProtKB-KW"/>
</dbReference>
<evidence type="ECO:0000256" key="21">
    <source>
        <dbReference type="ARBA" id="ARBA00023136"/>
    </source>
</evidence>
<feature type="disulfide bond" evidence="28">
    <location>
        <begin position="1186"/>
        <end position="1201"/>
    </location>
</feature>
<dbReference type="Gene3D" id="4.10.400.10">
    <property type="entry name" value="Low-density Lipoprotein Receptor"/>
    <property type="match status" value="9"/>
</dbReference>
<feature type="domain" description="Fibronectin type-III" evidence="31">
    <location>
        <begin position="1688"/>
        <end position="1777"/>
    </location>
</feature>
<evidence type="ECO:0000256" key="22">
    <source>
        <dbReference type="ARBA" id="ARBA00023157"/>
    </source>
</evidence>
<evidence type="ECO:0000256" key="1">
    <source>
        <dbReference type="ARBA" id="ARBA00004115"/>
    </source>
</evidence>
<feature type="disulfide bond" evidence="28">
    <location>
        <begin position="1273"/>
        <end position="1288"/>
    </location>
</feature>
<reference evidence="33" key="1">
    <citation type="submission" date="2025-08" db="UniProtKB">
        <authorList>
            <consortium name="RefSeq"/>
        </authorList>
    </citation>
    <scope>IDENTIFICATION</scope>
</reference>
<dbReference type="InterPro" id="IPR036116">
    <property type="entry name" value="FN3_sf"/>
</dbReference>
<keyword evidence="32" id="KW-1185">Reference proteome</keyword>
<evidence type="ECO:0000256" key="5">
    <source>
        <dbReference type="ARBA" id="ARBA00004393"/>
    </source>
</evidence>
<dbReference type="InterPro" id="IPR000033">
    <property type="entry name" value="LDLR_classB_rpt"/>
</dbReference>
<dbReference type="PRINTS" id="PR00261">
    <property type="entry name" value="LDLRECEPTOR"/>
</dbReference>
<dbReference type="CDD" id="cd00063">
    <property type="entry name" value="FN3"/>
    <property type="match status" value="3"/>
</dbReference>
<evidence type="ECO:0000256" key="23">
    <source>
        <dbReference type="ARBA" id="ARBA00023170"/>
    </source>
</evidence>
<dbReference type="FunFam" id="4.10.400.10:FF:000045">
    <property type="entry name" value="Low-density lipoprotein receptor-related protein 2"/>
    <property type="match status" value="1"/>
</dbReference>
<dbReference type="FunFam" id="4.10.400.10:FF:000062">
    <property type="entry name" value="Terribly reduced optic lobes, isoform AI"/>
    <property type="match status" value="1"/>
</dbReference>
<dbReference type="SMART" id="SM00060">
    <property type="entry name" value="FN3"/>
    <property type="match status" value="6"/>
</dbReference>
<feature type="repeat" description="LDL-receptor class B" evidence="29">
    <location>
        <begin position="941"/>
        <end position="985"/>
    </location>
</feature>
<dbReference type="FunFam" id="2.120.10.30:FF:000241">
    <property type="entry name" value="Low-density lipoprotein receptor-related protein 6"/>
    <property type="match status" value="1"/>
</dbReference>
<feature type="disulfide bond" evidence="28">
    <location>
        <begin position="1229"/>
        <end position="1244"/>
    </location>
</feature>
<feature type="disulfide bond" evidence="28">
    <location>
        <begin position="1313"/>
        <end position="1331"/>
    </location>
</feature>
<dbReference type="InterPro" id="IPR031778">
    <property type="entry name" value="Sortilin_N"/>
</dbReference>
<feature type="disulfide bond" evidence="28">
    <location>
        <begin position="1096"/>
        <end position="1114"/>
    </location>
</feature>
<feature type="domain" description="Fibronectin type-III" evidence="31">
    <location>
        <begin position="1971"/>
        <end position="2067"/>
    </location>
</feature>
<keyword evidence="19 30" id="KW-1133">Transmembrane helix</keyword>
<dbReference type="Gene3D" id="2.10.70.80">
    <property type="match status" value="1"/>
</dbReference>
<dbReference type="GO" id="GO:0005886">
    <property type="term" value="C:plasma membrane"/>
    <property type="evidence" value="ECO:0007669"/>
    <property type="project" value="UniProtKB-SubCell"/>
</dbReference>
<evidence type="ECO:0000313" key="32">
    <source>
        <dbReference type="Proteomes" id="UP000694920"/>
    </source>
</evidence>
<dbReference type="SMART" id="SM00602">
    <property type="entry name" value="VPS10"/>
    <property type="match status" value="1"/>
</dbReference>
<evidence type="ECO:0000256" key="29">
    <source>
        <dbReference type="PROSITE-ProRule" id="PRU00461"/>
    </source>
</evidence>
<feature type="repeat" description="LDL-receptor class B" evidence="29">
    <location>
        <begin position="895"/>
        <end position="940"/>
    </location>
</feature>
<dbReference type="GO" id="GO:0005789">
    <property type="term" value="C:endoplasmic reticulum membrane"/>
    <property type="evidence" value="ECO:0007669"/>
    <property type="project" value="UniProtKB-SubCell"/>
</dbReference>
<organism evidence="32 33">
    <name type="scientific">Cephus cinctus</name>
    <name type="common">Wheat stem sawfly</name>
    <dbReference type="NCBI Taxonomy" id="211228"/>
    <lineage>
        <taxon>Eukaryota</taxon>
        <taxon>Metazoa</taxon>
        <taxon>Ecdysozoa</taxon>
        <taxon>Arthropoda</taxon>
        <taxon>Hexapoda</taxon>
        <taxon>Insecta</taxon>
        <taxon>Pterygota</taxon>
        <taxon>Neoptera</taxon>
        <taxon>Endopterygota</taxon>
        <taxon>Hymenoptera</taxon>
        <taxon>Cephoidea</taxon>
        <taxon>Cephidae</taxon>
        <taxon>Cephus</taxon>
    </lineage>
</organism>
<feature type="disulfide bond" evidence="28">
    <location>
        <begin position="1359"/>
        <end position="1371"/>
    </location>
</feature>
<dbReference type="InterPro" id="IPR011042">
    <property type="entry name" value="6-blade_b-propeller_TolB-like"/>
</dbReference>
<keyword evidence="22 28" id="KW-1015">Disulfide bond</keyword>
<evidence type="ECO:0000313" key="33">
    <source>
        <dbReference type="RefSeq" id="XP_015594039.1"/>
    </source>
</evidence>
<dbReference type="InterPro" id="IPR002172">
    <property type="entry name" value="LDrepeatLR_classA_rpt"/>
</dbReference>
<dbReference type="GO" id="GO:0006892">
    <property type="term" value="P:post-Golgi vesicle-mediated transport"/>
    <property type="evidence" value="ECO:0007669"/>
    <property type="project" value="TreeGrafter"/>
</dbReference>
<evidence type="ECO:0000256" key="27">
    <source>
        <dbReference type="ARBA" id="ARBA00032450"/>
    </source>
</evidence>
<dbReference type="Gene3D" id="2.130.10.10">
    <property type="entry name" value="YVTN repeat-like/Quinoprotein amine dehydrogenase"/>
    <property type="match status" value="2"/>
</dbReference>
<dbReference type="GO" id="GO:0030658">
    <property type="term" value="C:transport vesicle membrane"/>
    <property type="evidence" value="ECO:0007669"/>
    <property type="project" value="UniProtKB-SubCell"/>
</dbReference>
<evidence type="ECO:0000256" key="10">
    <source>
        <dbReference type="ARBA" id="ARBA00022448"/>
    </source>
</evidence>
<dbReference type="InterPro" id="IPR000742">
    <property type="entry name" value="EGF"/>
</dbReference>
<evidence type="ECO:0000259" key="31">
    <source>
        <dbReference type="PROSITE" id="PS50853"/>
    </source>
</evidence>
<dbReference type="RefSeq" id="XP_015594039.1">
    <property type="nucleotide sequence ID" value="XM_015738553.2"/>
</dbReference>
<evidence type="ECO:0000256" key="20">
    <source>
        <dbReference type="ARBA" id="ARBA00023034"/>
    </source>
</evidence>
<dbReference type="GO" id="GO:0005794">
    <property type="term" value="C:Golgi apparatus"/>
    <property type="evidence" value="ECO:0007669"/>
    <property type="project" value="UniProtKB-SubCell"/>
</dbReference>
<evidence type="ECO:0000256" key="13">
    <source>
        <dbReference type="ARBA" id="ARBA00022583"/>
    </source>
</evidence>
<dbReference type="SMART" id="SM00181">
    <property type="entry name" value="EGF"/>
    <property type="match status" value="3"/>
</dbReference>
<evidence type="ECO:0000256" key="16">
    <source>
        <dbReference type="ARBA" id="ARBA00022737"/>
    </source>
</evidence>
<dbReference type="Pfam" id="PF00041">
    <property type="entry name" value="fn3"/>
    <property type="match status" value="2"/>
</dbReference>
<dbReference type="SUPFAM" id="SSF63825">
    <property type="entry name" value="YWTD domain"/>
    <property type="match status" value="1"/>
</dbReference>
<feature type="domain" description="Fibronectin type-III" evidence="31">
    <location>
        <begin position="1496"/>
        <end position="1590"/>
    </location>
</feature>
<dbReference type="Gene3D" id="2.120.10.30">
    <property type="entry name" value="TolB, C-terminal domain"/>
    <property type="match status" value="1"/>
</dbReference>
<accession>A0AAJ7BTJ8</accession>
<dbReference type="GeneID" id="107267188"/>
<dbReference type="SUPFAM" id="SSF57424">
    <property type="entry name" value="LDL receptor-like module"/>
    <property type="match status" value="9"/>
</dbReference>
<name>A0AAJ7BTJ8_CEPCN</name>
<feature type="disulfide bond" evidence="28">
    <location>
        <begin position="1167"/>
        <end position="1179"/>
    </location>
</feature>
<feature type="disulfide bond" evidence="28">
    <location>
        <begin position="1128"/>
        <end position="1140"/>
    </location>
</feature>
<dbReference type="PROSITE" id="PS01209">
    <property type="entry name" value="LDLRA_1"/>
    <property type="match status" value="3"/>
</dbReference>
<evidence type="ECO:0000256" key="6">
    <source>
        <dbReference type="ARBA" id="ARBA00004480"/>
    </source>
</evidence>
<dbReference type="InterPro" id="IPR031777">
    <property type="entry name" value="Sortilin_C"/>
</dbReference>
<sequence>MAARVTSVFYHFTLILHLFLLINYNYGERFGDRANNLHISSEDATSNRRTPIIINRPQTFDDEETSFERTRRDAPTTKTTPNITTKVNALKDAHQQLMVHWVGEGSNVIICLARDSTTPLSRMQPRFQTTTNPSAVYISYDYGDSFENKTDLFKISDEPDAPYASLDKFYNHPKFNTHCVFADIGNNLIFITTDNGKNITRVKLPFQPSEISFHEENPNIFLILDKVNRTRKLWLTMDMGKTWSIFQQFVKAFFWTSTMPRKLLIERIEPTGVNTVLAVEISQHVTSYNFIIGHVEDFQIKGDYMFATIKTTGNNLDLYISYKNQSFVKAEFNSELNRRDYHIADVSHNRVFIAVSHSETIVNLYVSETIDDKTATFTLSLERILTFFPNNTWKDSWLSEVADEAFTDFYKVEGLRGIYIASQVKEIPKVELIGPENLISLITFDHGVTWNPIKAPTANLEGFYIPCTGNCSLHLSQKFSQLYPATRSVSIMSSKSAPGIIMATGVIGTSLKGHPALYVSRDAGLTWKQVMRDYYFFNLGDHGGVLVAVKYFKSRDETNFIYYSTDEGDTWQTSPFSSEVLRVYGLMTEPGENTTVFTMFGSTNGYHQWLIVKVDLKNVFERDCQADDFKFWSPSSSESSGEYTMPCVLGRKEVYQRRAARVNCYINANYDRPIILNPCLCDANDYQCDTGFVRTGNPYHCIRNKSMTHYDPYAVPSTCKPGQFYNRTKGYFKIPDDECFGGLEKNFEPDEIPCPMEEIPEFLLVAQREHISRIDLKQKKLEPFAVHGLKNVIAIEFDMRNNCLYWADIVNDTIGRQCLKDGKSHPEILVETDLSSIEGMALDWVSNVLYFVDGVKMKIEIIKTDVSNMGRMRRTILGPQMLKKPRGIAVHPMLGYMFWTDWAPGDASVSRANLDGTNVKRLFTKPTVEWPNGITIDHIAERIYWVDAREDYIGSSDFEGKRFKKVIMGDDRVSHPFAVAVFKDNMYWDDWKQSMIFVADKDHGVSITSIIGVLPGLMDLKVFAHSVQTGTNKCASNNSCSHICLGAPNNNYVCLCPDGMEMGPDNKCTCPGGIKPYANSTCPQMAHTCAANQFSCSNGICIAELWRCDGENDCGDNSDEADCHKTTCSPGNFQCDGNKCIPRYWVCDLDRDCRDGKDEEKCTYMNCTESQFMCKNQRCISHRWRCDGEDDCHDNSDEKDCPMVHPSTCKSDEFVCGKNQTCIPRSWVCDSEPDCMDGSDEVNCDNIKCEPWQFSCGSSNGTHHRCIYGTWHCDGDKDCLDGSDEVNCTHVSSPTPLPPTTPMNFCNDWMFMCNNKKCVPYWWKCDSVDDCGDDSDEIGCGNLDVPTDVPITTEQPNVCRDNQFMCDNSECIEDAWICDGTKDCSNGEDELHCDSVLPRGCREDQFMCRTDGSCVPLSNICNDVAECPDRSDELGCHKEDHPSPPTTPSCSPGYIPCDDGTRCFPRTSYCDGKKDCVDGFDEKDCSKNNSRVYQVLHMGVDAGSINATSLYFFWWMPMPTNINFQFLPSIARVESDAKWKNASDWIDDSEYQFNDLQPYTHYNLTVYVKLKGQDIVVPPAQYLNVMTGEGIPSPPWNVNASQRNGTKVEVSWRPPLHPNGPITGYELFITPPIPPMHYTLQKTSFIVDIAFEADTNYSFWVIAKNREYESASSNVANLLFDGSANIDDIQDLVVTETTNHTVSLSWRKIKDVDGYHITARAPTPYPSLKTELSLTNSFVVKNLAPGTKYKFEVNAFRKNYIGKFVMVEAATKDTPLPSVSNLDAKLIKAHGTTVKLSWNPPKSKIKWKYGIYYALNMQELFKEAKSVTTNLTTAIRDLEACESYVFAVGVVGEYGAGPLSQPITVVTHFNTRAPPKRLRVTHSTEKIDMIIVSWSSSCPTMDEPISYTITITELTYNNVTTVTLAPTNETAMKTTFSPIQYGAKYSIVIATDVDNAIPSQPVIYEAPPLPAPHQLEVLFEGEKQEYIIFWQEPRNTTEHSRHYDILVSEDSRTVNETTAKIFQSDHPSYIYENAKTDVIYSFAVRLVTGEGYRSGLSEIVSIKSPPVAWPVTMNTSNIVSFAIPIFLLIVALSVVLGYFVIRHRRLSNSFTQFANSHYDTRRGQATFPGTADGLDEEDSPVIRGFSDDEPLVIA</sequence>
<proteinExistence type="inferred from homology"/>
<dbReference type="InterPro" id="IPR050310">
    <property type="entry name" value="VPS10-sortilin"/>
</dbReference>
<feature type="disulfide bond" evidence="28">
    <location>
        <begin position="1135"/>
        <end position="1153"/>
    </location>
</feature>
<keyword evidence="14 30" id="KW-0812">Transmembrane</keyword>
<keyword evidence="10" id="KW-0813">Transport</keyword>
<dbReference type="InterPro" id="IPR003961">
    <property type="entry name" value="FN3_dom"/>
</dbReference>
<evidence type="ECO:0000256" key="19">
    <source>
        <dbReference type="ARBA" id="ARBA00022989"/>
    </source>
</evidence>
<dbReference type="InterPro" id="IPR057841">
    <property type="entry name" value="FN3_SORL1"/>
</dbReference>
<dbReference type="InterPro" id="IPR023415">
    <property type="entry name" value="LDLR_class-A_CS"/>
</dbReference>
<keyword evidence="12" id="KW-0245">EGF-like domain</keyword>
<protein>
    <recommendedName>
        <fullName evidence="9">Sortilin-related receptor</fullName>
    </recommendedName>
    <alternativeName>
        <fullName evidence="26">Low-density lipoprotein receptor relative with 11 ligand-binding repeats</fullName>
    </alternativeName>
    <alternativeName>
        <fullName evidence="27">Sorting protein-related receptor containing LDLR class A repeats</fullName>
    </alternativeName>
</protein>
<dbReference type="SUPFAM" id="SSF110296">
    <property type="entry name" value="Oligoxyloglucan reducing end-specific cellobiohydrolase"/>
    <property type="match status" value="1"/>
</dbReference>
<evidence type="ECO:0000256" key="17">
    <source>
        <dbReference type="ARBA" id="ARBA00022753"/>
    </source>
</evidence>
<keyword evidence="21 30" id="KW-0472">Membrane</keyword>
<dbReference type="GO" id="GO:0031901">
    <property type="term" value="C:early endosome membrane"/>
    <property type="evidence" value="ECO:0007669"/>
    <property type="project" value="UniProtKB-SubCell"/>
</dbReference>
<feature type="domain" description="Fibronectin type-III" evidence="31">
    <location>
        <begin position="1594"/>
        <end position="1683"/>
    </location>
</feature>
<keyword evidence="24" id="KW-0325">Glycoprotein</keyword>
<dbReference type="Pfam" id="PF15901">
    <property type="entry name" value="Sortilin_C"/>
    <property type="match status" value="1"/>
</dbReference>
<evidence type="ECO:0000256" key="14">
    <source>
        <dbReference type="ARBA" id="ARBA00022692"/>
    </source>
</evidence>
<dbReference type="CDD" id="cd00112">
    <property type="entry name" value="LDLa"/>
    <property type="match status" value="9"/>
</dbReference>